<keyword evidence="1" id="KW-0143">Chaperone</keyword>
<protein>
    <submittedName>
        <fullName evidence="3">Uncharacterized protein</fullName>
    </submittedName>
</protein>
<dbReference type="Pfam" id="PF03937">
    <property type="entry name" value="Sdh5"/>
    <property type="match status" value="1"/>
</dbReference>
<evidence type="ECO:0000256" key="2">
    <source>
        <dbReference type="SAM" id="Phobius"/>
    </source>
</evidence>
<dbReference type="VEuPathDB" id="PiroplasmaDB:TOT_020000357"/>
<dbReference type="eggNOG" id="ENOG502QX2N">
    <property type="taxonomic scope" value="Eukaryota"/>
</dbReference>
<dbReference type="GeneID" id="20714511"/>
<dbReference type="KEGG" id="tot:TOT_020000357"/>
<dbReference type="AlphaFoldDB" id="J4DP50"/>
<evidence type="ECO:0000256" key="1">
    <source>
        <dbReference type="ARBA" id="ARBA00023186"/>
    </source>
</evidence>
<accession>J4DP50</accession>
<reference evidence="3 4" key="1">
    <citation type="journal article" date="2012" name="MBio">
        <title>Comparative genome analysis of three eukaryotic parasites with differing abilities to transform leukocytes reveals key mediators of Theileria-induced leukocyte transformation.</title>
        <authorList>
            <person name="Hayashida K."/>
            <person name="Hara Y."/>
            <person name="Abe T."/>
            <person name="Yamasaki C."/>
            <person name="Toyoda A."/>
            <person name="Kosuge T."/>
            <person name="Suzuki Y."/>
            <person name="Sato Y."/>
            <person name="Kawashima S."/>
            <person name="Katayama T."/>
            <person name="Wakaguri H."/>
            <person name="Inoue N."/>
            <person name="Homma K."/>
            <person name="Tada-Umezaki M."/>
            <person name="Yagi Y."/>
            <person name="Fujii Y."/>
            <person name="Habara T."/>
            <person name="Kanehisa M."/>
            <person name="Watanabe H."/>
            <person name="Ito K."/>
            <person name="Gojobori T."/>
            <person name="Sugawara H."/>
            <person name="Imanishi T."/>
            <person name="Weir W."/>
            <person name="Gardner M."/>
            <person name="Pain A."/>
            <person name="Shiels B."/>
            <person name="Hattori M."/>
            <person name="Nene V."/>
            <person name="Sugimoto C."/>
        </authorList>
    </citation>
    <scope>NUCLEOTIDE SEQUENCE [LARGE SCALE GENOMIC DNA]</scope>
    <source>
        <strain evidence="3 4">Shintoku</strain>
    </source>
</reference>
<dbReference type="RefSeq" id="XP_009690395.1">
    <property type="nucleotide sequence ID" value="XM_009692100.1"/>
</dbReference>
<gene>
    <name evidence="3" type="ORF">TOT_020000357</name>
</gene>
<evidence type="ECO:0000313" key="3">
    <source>
        <dbReference type="EMBL" id="BAM40094.1"/>
    </source>
</evidence>
<keyword evidence="4" id="KW-1185">Reference proteome</keyword>
<dbReference type="SUPFAM" id="SSF109910">
    <property type="entry name" value="YgfY-like"/>
    <property type="match status" value="1"/>
</dbReference>
<keyword evidence="2" id="KW-0812">Transmembrane</keyword>
<keyword evidence="2" id="KW-1133">Transmembrane helix</keyword>
<dbReference type="InterPro" id="IPR005631">
    <property type="entry name" value="SDH"/>
</dbReference>
<sequence length="170" mass="19458">MSSSIISRSGIGLNGLYLSMPMLLGSLSTINTPIGIIRRKRITHTGTGSRITNTHTDGQRCKSDTNIYLRPCKSNDVNRICRWYSSESLELRKKRLLFRAMNTGMKELDLILPEFIRLNPDFIDANLSEFESFLDMETCTIYDILMGKVDYNEGNEVVYHIKSFVTSKYK</sequence>
<dbReference type="EMBL" id="AP011947">
    <property type="protein sequence ID" value="BAM40094.1"/>
    <property type="molecule type" value="Genomic_DNA"/>
</dbReference>
<dbReference type="OrthoDB" id="424813at2759"/>
<dbReference type="Gene3D" id="1.10.150.250">
    <property type="entry name" value="Flavinator of succinate dehydrogenase"/>
    <property type="match status" value="1"/>
</dbReference>
<feature type="transmembrane region" description="Helical" evidence="2">
    <location>
        <begin position="16"/>
        <end position="37"/>
    </location>
</feature>
<organism evidence="3 4">
    <name type="scientific">Theileria orientalis strain Shintoku</name>
    <dbReference type="NCBI Taxonomy" id="869250"/>
    <lineage>
        <taxon>Eukaryota</taxon>
        <taxon>Sar</taxon>
        <taxon>Alveolata</taxon>
        <taxon>Apicomplexa</taxon>
        <taxon>Aconoidasida</taxon>
        <taxon>Piroplasmida</taxon>
        <taxon>Theileriidae</taxon>
        <taxon>Theileria</taxon>
    </lineage>
</organism>
<keyword evidence="2" id="KW-0472">Membrane</keyword>
<proteinExistence type="predicted"/>
<evidence type="ECO:0000313" key="4">
    <source>
        <dbReference type="Proteomes" id="UP000003786"/>
    </source>
</evidence>
<dbReference type="InterPro" id="IPR036714">
    <property type="entry name" value="SDH_sf"/>
</dbReference>
<dbReference type="Proteomes" id="UP000003786">
    <property type="component" value="Chromosome 2"/>
</dbReference>
<name>J4DP50_THEOR</name>